<accession>D3KHQ0</accession>
<sequence>MIDLNSLESQYAALQTILQENLAHPKVRAEISGTLAGFLDILPCLKLDPRVLVKFNAQEQAHYTDIVNAIASALMAYFTELCSIRNVLSICNRVFMPYHCAEVIQPEIIRTVFWSYGKGMLSDLDILSYCNMVVTGSYLTTFHCDTEQILTTNTKTTNTGQHGSKGAKSSTANVLDPRNAYFNERQRISNSLLPTLAVFKAEISSTSLGLSNECYLLLLAAELVNKLYHLEIISENELEYESLCTRSLGLIITIFNNVWLRISDAGMELSETWQTRRHTYTKGSSAMHASHNKEEEFDLMSLQNKTTINLEPYRQFLGNPMALSVSDALQDLSSSSQFIAIDDEPEESPAHTIAESMLIQNALGASGSVYQNMPKSPMQIPLKLSRRGLVLSKSTQNLQVSDISAINPGIPQFNIRDPRTYYKLNNEDAINMIENSKAADTDIIVMMCKVACDLLVATAEYHKKVSLQDDTPNNVLSGGMNLKSSRDAISNRVGTSVCTHRRGGKATVNLARSVGEIQKPLSIEPPVDRSKTVSAYSKMREGYDSSLVPHTLKTLDKIAGTMPSKWNSTEPRNICPPGTRFNRVEVGKRYAPGTIGGPTYLNDLKTVTKDDIQAKKAWIEAPYGTPMQLNCFTNYNTITHSPPGSGTVRLPSVAIYPPSRSFTLSKMRTQNLKDYIKTLTETYYYALYTSFSSWSSIRHALTSIIYTRAFLIRDIYDIHSIEDACYLFTTESTIKQAISATFIGRAITELFNYIGHLGAMTVKNTSFISSRLDEPVSTTKQKAGPGEVKCITCVDGDKAVAREYPDSLVLTTKDLSSDNALVIQLRLWASQVGSKLVHGGLDVGSVPYIHDVRKAIYYVHCNKLWGRFDPDELCCMLVVMWFFSSVLFEDCQFVDVSRSSYSTIPVVLAESKPIESLSFEGEHELELLDIMMVLIPMSERGSPHLLRAVKLLLGDLYLYLDCPSRCQAAVFKFYEMSA</sequence>
<proteinExistence type="predicted"/>
<name>D3KHQ0_GIAIC</name>
<evidence type="ECO:0000313" key="2">
    <source>
        <dbReference type="Proteomes" id="UP000001548"/>
    </source>
</evidence>
<evidence type="ECO:0000313" key="1">
    <source>
        <dbReference type="EMBL" id="KAE8303315.1"/>
    </source>
</evidence>
<dbReference type="EMBL" id="AACB03000003">
    <property type="protein sequence ID" value="KAE8303315.1"/>
    <property type="molecule type" value="Genomic_DNA"/>
</dbReference>
<dbReference type="HOGENOM" id="CLU_304111_0_0_1"/>
<dbReference type="OMA" id="WSSIRHA"/>
<dbReference type="Proteomes" id="UP000001548">
    <property type="component" value="Unassembled WGS sequence"/>
</dbReference>
<dbReference type="VEuPathDB" id="GiardiaDB:GL50803_16922"/>
<dbReference type="AlphaFoldDB" id="D3KHQ0"/>
<organism evidence="1 2">
    <name type="scientific">Giardia intestinalis (strain ATCC 50803 / WB clone C6)</name>
    <name type="common">Giardia lamblia</name>
    <dbReference type="NCBI Taxonomy" id="184922"/>
    <lineage>
        <taxon>Eukaryota</taxon>
        <taxon>Metamonada</taxon>
        <taxon>Diplomonadida</taxon>
        <taxon>Hexamitidae</taxon>
        <taxon>Giardiinae</taxon>
        <taxon>Giardia</taxon>
    </lineage>
</organism>
<comment type="caution">
    <text evidence="1">The sequence shown here is derived from an EMBL/GenBank/DDBJ whole genome shotgun (WGS) entry which is preliminary data.</text>
</comment>
<protein>
    <submittedName>
        <fullName evidence="1">Uncharacterized protein</fullName>
    </submittedName>
</protein>
<gene>
    <name evidence="1" type="ORF">GL50803_0016922</name>
</gene>
<reference evidence="1 2" key="1">
    <citation type="journal article" date="2007" name="Science">
        <title>Genomic minimalism in the early diverging intestinal parasite Giardia lamblia.</title>
        <authorList>
            <person name="Morrison H.G."/>
            <person name="McArthur A.G."/>
            <person name="Gillin F.D."/>
            <person name="Aley S.B."/>
            <person name="Adam R.D."/>
            <person name="Olsen G.J."/>
            <person name="Best A.A."/>
            <person name="Cande W.Z."/>
            <person name="Chen F."/>
            <person name="Cipriano M.J."/>
            <person name="Davids B.J."/>
            <person name="Dawson S.C."/>
            <person name="Elmendorf H.G."/>
            <person name="Hehl A.B."/>
            <person name="Holder M.E."/>
            <person name="Huse S.M."/>
            <person name="Kim U.U."/>
            <person name="Lasek-Nesselquist E."/>
            <person name="Manning G."/>
            <person name="Nigam A."/>
            <person name="Nixon J.E."/>
            <person name="Palm D."/>
            <person name="Passamaneck N.E."/>
            <person name="Prabhu A."/>
            <person name="Reich C.I."/>
            <person name="Reiner D.S."/>
            <person name="Samuelson J."/>
            <person name="Svard S.G."/>
            <person name="Sogin M.L."/>
        </authorList>
    </citation>
    <scope>NUCLEOTIDE SEQUENCE [LARGE SCALE GENOMIC DNA]</scope>
    <source>
        <strain evidence="1 2">WB C6</strain>
    </source>
</reference>
<keyword evidence="2" id="KW-1185">Reference proteome</keyword>